<keyword evidence="1" id="KW-0812">Transmembrane</keyword>
<evidence type="ECO:0000313" key="2">
    <source>
        <dbReference type="EMBL" id="PMP66980.1"/>
    </source>
</evidence>
<dbReference type="AlphaFoldDB" id="A0A2J6WDU7"/>
<accession>A0A2J6WDU7</accession>
<comment type="caution">
    <text evidence="2">The sequence shown here is derived from an EMBL/GenBank/DDBJ whole genome shotgun (WGS) entry which is preliminary data.</text>
</comment>
<reference evidence="2 3" key="1">
    <citation type="submission" date="2018-01" db="EMBL/GenBank/DDBJ databases">
        <title>Metagenomic assembled genomes from two thermal pools in the Uzon Caldera, Kamchatka, Russia.</title>
        <authorList>
            <person name="Wilkins L."/>
            <person name="Ettinger C."/>
        </authorList>
    </citation>
    <scope>NUCLEOTIDE SEQUENCE [LARGE SCALE GENOMIC DNA]</scope>
    <source>
        <strain evidence="2">ZAV-07</strain>
    </source>
</reference>
<feature type="transmembrane region" description="Helical" evidence="1">
    <location>
        <begin position="7"/>
        <end position="29"/>
    </location>
</feature>
<evidence type="ECO:0000313" key="3">
    <source>
        <dbReference type="Proteomes" id="UP000237040"/>
    </source>
</evidence>
<keyword evidence="1" id="KW-1133">Transmembrane helix</keyword>
<keyword evidence="1" id="KW-0472">Membrane</keyword>
<proteinExistence type="predicted"/>
<name>A0A2J6WDU7_9BACT</name>
<sequence length="494" mass="52402">MNIRRKGVALITVILISALVLTSIIGIVLKVVPEKAISNAQSTSQRALTAAEACVSQIAFDLRNADLGNNVINPPNVYHYLTVDNVKSIVKNGAGYILELNEASLSSSPDTYYKAKIKRLSKGDVNGWDPDTGLDGDKTIFIGIYALGMVKQNGQIVSQSAVYTEMAVTYHKKTIPATQVMPNSAVFNYGIFSGSDIAFNGNAQEVAGNVFANGNIDLGPAKGKIRIAYDPTYGGGTAYAVGQITGKGVAQVGAKPGQNPIEFPMLNTDYYKAFALAFKTGQKPYDGSVSGFPNTTDPIVKSIIVSYLGSTYNSTINQIAAFYNDLSNKSGLFAGLDVAKWQQLKSYAKNIVYFVEGDVHINGNVKLQGTIVINGNLIINGNSTVDNDGALAMLVNGNVELANGNALLKGIFYTTGSFTGGGTFDLYGALVSKGAVNLNGTYNVYYRPVDMSNLSIVGTPGSSGSVQNIITSAEQSGNAWRKISIDDFINATPF</sequence>
<dbReference type="EMBL" id="PNIL01000060">
    <property type="protein sequence ID" value="PMP66980.1"/>
    <property type="molecule type" value="Genomic_DNA"/>
</dbReference>
<gene>
    <name evidence="2" type="ORF">C0189_04035</name>
</gene>
<protein>
    <submittedName>
        <fullName evidence="2">Uncharacterized protein</fullName>
    </submittedName>
</protein>
<evidence type="ECO:0000256" key="1">
    <source>
        <dbReference type="SAM" id="Phobius"/>
    </source>
</evidence>
<organism evidence="2 3">
    <name type="scientific">Caldisericum exile</name>
    <dbReference type="NCBI Taxonomy" id="693075"/>
    <lineage>
        <taxon>Bacteria</taxon>
        <taxon>Pseudomonadati</taxon>
        <taxon>Caldisericota/Cryosericota group</taxon>
        <taxon>Caldisericota</taxon>
        <taxon>Caldisericia</taxon>
        <taxon>Caldisericales</taxon>
        <taxon>Caldisericaceae</taxon>
        <taxon>Caldisericum</taxon>
    </lineage>
</organism>
<dbReference type="Proteomes" id="UP000237040">
    <property type="component" value="Unassembled WGS sequence"/>
</dbReference>